<dbReference type="SUPFAM" id="SSF47384">
    <property type="entry name" value="Homodimeric domain of signal transducing histidine kinase"/>
    <property type="match status" value="1"/>
</dbReference>
<dbReference type="InterPro" id="IPR036097">
    <property type="entry name" value="HisK_dim/P_sf"/>
</dbReference>
<dbReference type="GO" id="GO:0000155">
    <property type="term" value="F:phosphorelay sensor kinase activity"/>
    <property type="evidence" value="ECO:0007669"/>
    <property type="project" value="InterPro"/>
</dbReference>
<dbReference type="SMART" id="SM00387">
    <property type="entry name" value="HATPase_c"/>
    <property type="match status" value="1"/>
</dbReference>
<dbReference type="Gene3D" id="3.30.565.10">
    <property type="entry name" value="Histidine kinase-like ATPase, C-terminal domain"/>
    <property type="match status" value="1"/>
</dbReference>
<evidence type="ECO:0000256" key="1">
    <source>
        <dbReference type="ARBA" id="ARBA00000085"/>
    </source>
</evidence>
<evidence type="ECO:0000256" key="6">
    <source>
        <dbReference type="SAM" id="Coils"/>
    </source>
</evidence>
<dbReference type="GO" id="GO:0007234">
    <property type="term" value="P:osmosensory signaling via phosphorelay pathway"/>
    <property type="evidence" value="ECO:0007669"/>
    <property type="project" value="TreeGrafter"/>
</dbReference>
<name>A0A4S3ZVM3_9HYPH</name>
<dbReference type="PANTHER" id="PTHR42878:SF15">
    <property type="entry name" value="BACTERIOPHYTOCHROME"/>
    <property type="match status" value="1"/>
</dbReference>
<accession>A0A4S3ZVM3</accession>
<dbReference type="Proteomes" id="UP000310754">
    <property type="component" value="Unassembled WGS sequence"/>
</dbReference>
<keyword evidence="10" id="KW-1185">Reference proteome</keyword>
<dbReference type="RefSeq" id="WP_146935717.1">
    <property type="nucleotide sequence ID" value="NZ_SSOA01000005.1"/>
</dbReference>
<feature type="transmembrane region" description="Helical" evidence="7">
    <location>
        <begin position="186"/>
        <end position="206"/>
    </location>
</feature>
<dbReference type="PRINTS" id="PR00344">
    <property type="entry name" value="BCTRLSENSOR"/>
</dbReference>
<proteinExistence type="predicted"/>
<keyword evidence="7" id="KW-1133">Transmembrane helix</keyword>
<dbReference type="Pfam" id="PF05227">
    <property type="entry name" value="CHASE3"/>
    <property type="match status" value="1"/>
</dbReference>
<dbReference type="Pfam" id="PF02518">
    <property type="entry name" value="HATPase_c"/>
    <property type="match status" value="1"/>
</dbReference>
<keyword evidence="4" id="KW-0808">Transferase</keyword>
<keyword evidence="7" id="KW-0472">Membrane</keyword>
<dbReference type="CDD" id="cd19410">
    <property type="entry name" value="HK9-like_sensor"/>
    <property type="match status" value="1"/>
</dbReference>
<dbReference type="GO" id="GO:0030295">
    <property type="term" value="F:protein kinase activator activity"/>
    <property type="evidence" value="ECO:0007669"/>
    <property type="project" value="TreeGrafter"/>
</dbReference>
<gene>
    <name evidence="9" type="ORF">E6C51_12360</name>
</gene>
<evidence type="ECO:0000256" key="2">
    <source>
        <dbReference type="ARBA" id="ARBA00012438"/>
    </source>
</evidence>
<dbReference type="InterPro" id="IPR007891">
    <property type="entry name" value="CHASE3"/>
</dbReference>
<dbReference type="InterPro" id="IPR050351">
    <property type="entry name" value="BphY/WalK/GraS-like"/>
</dbReference>
<dbReference type="PANTHER" id="PTHR42878">
    <property type="entry name" value="TWO-COMPONENT HISTIDINE KINASE"/>
    <property type="match status" value="1"/>
</dbReference>
<evidence type="ECO:0000313" key="10">
    <source>
        <dbReference type="Proteomes" id="UP000310754"/>
    </source>
</evidence>
<dbReference type="PROSITE" id="PS50109">
    <property type="entry name" value="HIS_KIN"/>
    <property type="match status" value="1"/>
</dbReference>
<comment type="catalytic activity">
    <reaction evidence="1">
        <text>ATP + protein L-histidine = ADP + protein N-phospho-L-histidine.</text>
        <dbReference type="EC" id="2.7.13.3"/>
    </reaction>
</comment>
<evidence type="ECO:0000256" key="3">
    <source>
        <dbReference type="ARBA" id="ARBA00022553"/>
    </source>
</evidence>
<dbReference type="GO" id="GO:0000156">
    <property type="term" value="F:phosphorelay response regulator activity"/>
    <property type="evidence" value="ECO:0007669"/>
    <property type="project" value="TreeGrafter"/>
</dbReference>
<keyword evidence="3" id="KW-0597">Phosphoprotein</keyword>
<evidence type="ECO:0000256" key="5">
    <source>
        <dbReference type="ARBA" id="ARBA00022777"/>
    </source>
</evidence>
<evidence type="ECO:0000256" key="4">
    <source>
        <dbReference type="ARBA" id="ARBA00022679"/>
    </source>
</evidence>
<dbReference type="Gene3D" id="1.10.287.130">
    <property type="match status" value="1"/>
</dbReference>
<evidence type="ECO:0000313" key="9">
    <source>
        <dbReference type="EMBL" id="THF49726.1"/>
    </source>
</evidence>
<keyword evidence="5 9" id="KW-0418">Kinase</keyword>
<dbReference type="AlphaFoldDB" id="A0A4S3ZVM3"/>
<sequence>MKIKRKFIHSSLLMVVAGISLLLAIVGSTLVLISNTRDSFDVLVNERAVRSAAADLFSLIQDAESGQRGYLLTNDAKFLSPYKEATKDVAAAVDNLVALTAKRPKYKALVDPIPSQTNAKLNELATTLTLAADGKKAEAMAIVRDGHGQNLMNTLRAQLQAIIDLSDANIHASINQQVTGSDQMKWIMIGAAVAIIVILAISILTIRQYIHSINEAREEVQKFNTALEMRVEERTQDLVRANQEVQRFAYIVTHDLRAPLVNIMGFTTELENSLTMMQNYVLADGAPLSQDDIARAREAAAEDVPEALRFIRSSTSKMDGLINAILKISRDGRRQLKPEMVDIRAIAENSVNSLKHLIDAADGEVQISPSPLHAVNDRLSLEQIFTNLVDNAIKYRSPQRPLKISVTTKRAGGFIEATVEDNGRGIAEADHERVFELFRRAGQQNQTGDGIGLAHVRSLARNLGGDISVRSELGKGSAFTLTVPADLSVVLRRVGV</sequence>
<keyword evidence="7" id="KW-0812">Transmembrane</keyword>
<dbReference type="InterPro" id="IPR036890">
    <property type="entry name" value="HATPase_C_sf"/>
</dbReference>
<dbReference type="EMBL" id="SSOA01000005">
    <property type="protein sequence ID" value="THF49726.1"/>
    <property type="molecule type" value="Genomic_DNA"/>
</dbReference>
<dbReference type="EC" id="2.7.13.3" evidence="2"/>
<reference evidence="9 10" key="1">
    <citation type="submission" date="2019-04" db="EMBL/GenBank/DDBJ databases">
        <title>Rhizobium terrae sp. nov., isolated from a paddy soil.</title>
        <authorList>
            <person name="Lin S.-Y."/>
            <person name="Hameed A."/>
            <person name="Huang H.-I."/>
            <person name="Young C.-C."/>
        </authorList>
    </citation>
    <scope>NUCLEOTIDE SEQUENCE [LARGE SCALE GENOMIC DNA]</scope>
    <source>
        <strain evidence="9 10">CC-HIH110</strain>
    </source>
</reference>
<dbReference type="InterPro" id="IPR003594">
    <property type="entry name" value="HATPase_dom"/>
</dbReference>
<feature type="transmembrane region" description="Helical" evidence="7">
    <location>
        <begin position="12"/>
        <end position="33"/>
    </location>
</feature>
<keyword evidence="6" id="KW-0175">Coiled coil</keyword>
<dbReference type="InterPro" id="IPR005467">
    <property type="entry name" value="His_kinase_dom"/>
</dbReference>
<organism evidence="9 10">
    <name type="scientific">Allorhizobium terrae</name>
    <dbReference type="NCBI Taxonomy" id="1848972"/>
    <lineage>
        <taxon>Bacteria</taxon>
        <taxon>Pseudomonadati</taxon>
        <taxon>Pseudomonadota</taxon>
        <taxon>Alphaproteobacteria</taxon>
        <taxon>Hyphomicrobiales</taxon>
        <taxon>Rhizobiaceae</taxon>
        <taxon>Rhizobium/Agrobacterium group</taxon>
        <taxon>Allorhizobium</taxon>
    </lineage>
</organism>
<dbReference type="SUPFAM" id="SSF55874">
    <property type="entry name" value="ATPase domain of HSP90 chaperone/DNA topoisomerase II/histidine kinase"/>
    <property type="match status" value="1"/>
</dbReference>
<protein>
    <recommendedName>
        <fullName evidence="2">histidine kinase</fullName>
        <ecNumber evidence="2">2.7.13.3</ecNumber>
    </recommendedName>
</protein>
<comment type="caution">
    <text evidence="9">The sequence shown here is derived from an EMBL/GenBank/DDBJ whole genome shotgun (WGS) entry which is preliminary data.</text>
</comment>
<evidence type="ECO:0000259" key="8">
    <source>
        <dbReference type="PROSITE" id="PS50109"/>
    </source>
</evidence>
<dbReference type="InterPro" id="IPR003661">
    <property type="entry name" value="HisK_dim/P_dom"/>
</dbReference>
<evidence type="ECO:0000256" key="7">
    <source>
        <dbReference type="SAM" id="Phobius"/>
    </source>
</evidence>
<feature type="coiled-coil region" evidence="6">
    <location>
        <begin position="206"/>
        <end position="244"/>
    </location>
</feature>
<dbReference type="CDD" id="cd00082">
    <property type="entry name" value="HisKA"/>
    <property type="match status" value="1"/>
</dbReference>
<feature type="domain" description="Histidine kinase" evidence="8">
    <location>
        <begin position="251"/>
        <end position="487"/>
    </location>
</feature>
<dbReference type="InterPro" id="IPR004358">
    <property type="entry name" value="Sig_transdc_His_kin-like_C"/>
</dbReference>